<dbReference type="InterPro" id="IPR007110">
    <property type="entry name" value="Ig-like_dom"/>
</dbReference>
<keyword evidence="3" id="KW-1185">Reference proteome</keyword>
<keyword evidence="1" id="KW-1133">Transmembrane helix</keyword>
<dbReference type="PROSITE" id="PS50835">
    <property type="entry name" value="IG_LIKE"/>
    <property type="match status" value="1"/>
</dbReference>
<dbReference type="Proteomes" id="UP000887562">
    <property type="component" value="Unplaced"/>
</dbReference>
<reference evidence="4" key="1">
    <citation type="submission" date="2022-11" db="UniProtKB">
        <authorList>
            <consortium name="WormBaseParasite"/>
        </authorList>
    </citation>
    <scope>IDENTIFICATION</scope>
</reference>
<dbReference type="WBParaSite" id="maker-E.canG7_contigs_8550-snap-gene-0.35-mRNA-1">
    <property type="protein sequence ID" value="maker-E.canG7_contigs_8550-snap-gene-0.35-mRNA-1"/>
    <property type="gene ID" value="EcG7_04155"/>
</dbReference>
<accession>A0A915EW32</accession>
<evidence type="ECO:0000313" key="3">
    <source>
        <dbReference type="Proteomes" id="UP000887562"/>
    </source>
</evidence>
<organism evidence="3 4">
    <name type="scientific">Echinococcus canadensis</name>
    <dbReference type="NCBI Taxonomy" id="519352"/>
    <lineage>
        <taxon>Eukaryota</taxon>
        <taxon>Metazoa</taxon>
        <taxon>Spiralia</taxon>
        <taxon>Lophotrochozoa</taxon>
        <taxon>Platyhelminthes</taxon>
        <taxon>Cestoda</taxon>
        <taxon>Eucestoda</taxon>
        <taxon>Cyclophyllidea</taxon>
        <taxon>Taeniidae</taxon>
        <taxon>Echinococcus</taxon>
        <taxon>Echinococcus canadensis group</taxon>
    </lineage>
</organism>
<evidence type="ECO:0000313" key="4">
    <source>
        <dbReference type="WBParaSite" id="maker-E.canG7_contigs_8550-snap-gene-0.35-mRNA-1"/>
    </source>
</evidence>
<feature type="domain" description="Ig-like" evidence="2">
    <location>
        <begin position="85"/>
        <end position="184"/>
    </location>
</feature>
<protein>
    <submittedName>
        <fullName evidence="4">Ig-like domain-containing protein</fullName>
    </submittedName>
</protein>
<sequence>MGFVEVPLIFWLRAPLDTKDYKSNQIVSLPYRSIENCKGDHGSQSVQVNRLIKFKMGFQFHMNLCPLLAISMAVLVSSDIHDEYPQWDRTHWVVRSTDSITLNCTHSAYYPFNNIQQALDVQWILPEPTSYRHLKAGQKDEGWQVLSKDRNYQLKINKAIMNVPDSVNGMYVCAALAVASNDTSGKAETYAWYYLRWGVGLYSNVPAMKEGTVGQKYYWPFTYAWVSVLVGLIVIALFSLTLHFRYKGGPIAEDDEERVGEDGLSLREDEIESVSVKNRRSLEIDEKDDGGR</sequence>
<dbReference type="AlphaFoldDB" id="A0A915EW32"/>
<evidence type="ECO:0000256" key="1">
    <source>
        <dbReference type="SAM" id="Phobius"/>
    </source>
</evidence>
<feature type="transmembrane region" description="Helical" evidence="1">
    <location>
        <begin position="217"/>
        <end position="240"/>
    </location>
</feature>
<keyword evidence="1" id="KW-0812">Transmembrane</keyword>
<evidence type="ECO:0000259" key="2">
    <source>
        <dbReference type="PROSITE" id="PS50835"/>
    </source>
</evidence>
<keyword evidence="1" id="KW-0472">Membrane</keyword>
<proteinExistence type="predicted"/>
<name>A0A915EW32_9CEST</name>